<organism evidence="2 3">
    <name type="scientific">Perkinsus olseni</name>
    <name type="common">Perkinsus atlanticus</name>
    <dbReference type="NCBI Taxonomy" id="32597"/>
    <lineage>
        <taxon>Eukaryota</taxon>
        <taxon>Sar</taxon>
        <taxon>Alveolata</taxon>
        <taxon>Perkinsozoa</taxon>
        <taxon>Perkinsea</taxon>
        <taxon>Perkinsida</taxon>
        <taxon>Perkinsidae</taxon>
        <taxon>Perkinsus</taxon>
    </lineage>
</organism>
<proteinExistence type="predicted"/>
<evidence type="ECO:0000256" key="1">
    <source>
        <dbReference type="SAM" id="SignalP"/>
    </source>
</evidence>
<dbReference type="AlphaFoldDB" id="A0A7J6P2F2"/>
<protein>
    <submittedName>
        <fullName evidence="2">Uncharacterized protein</fullName>
    </submittedName>
</protein>
<feature type="chain" id="PRO_5029702923" evidence="1">
    <location>
        <begin position="20"/>
        <end position="731"/>
    </location>
</feature>
<dbReference type="Gene3D" id="3.40.50.11350">
    <property type="match status" value="1"/>
</dbReference>
<dbReference type="EMBL" id="JABANP010000102">
    <property type="protein sequence ID" value="KAF4690299.1"/>
    <property type="molecule type" value="Genomic_DNA"/>
</dbReference>
<name>A0A7J6P2F2_PEROL</name>
<dbReference type="OrthoDB" id="428346at2759"/>
<comment type="caution">
    <text evidence="2">The sequence shown here is derived from an EMBL/GenBank/DDBJ whole genome shotgun (WGS) entry which is preliminary data.</text>
</comment>
<gene>
    <name evidence="2" type="ORF">FOZ60_000367</name>
</gene>
<accession>A0A7J6P2F2</accession>
<evidence type="ECO:0000313" key="2">
    <source>
        <dbReference type="EMBL" id="KAF4690299.1"/>
    </source>
</evidence>
<feature type="signal peptide" evidence="1">
    <location>
        <begin position="1"/>
        <end position="19"/>
    </location>
</feature>
<evidence type="ECO:0000313" key="3">
    <source>
        <dbReference type="Proteomes" id="UP000541610"/>
    </source>
</evidence>
<keyword evidence="1" id="KW-0732">Signal</keyword>
<dbReference type="Proteomes" id="UP000541610">
    <property type="component" value="Unassembled WGS sequence"/>
</dbReference>
<sequence length="731" mass="83512">MLSHRILLLLTVNVGRVLSEKFWGTYCHSEKLFPYPEQPFELFCVDLSPRDERQASHAGPMPYEVDVNATFRYKSRDQTESTLREVPMSWTTEHVPGFTVYKIYVDFYAPQNRTELHEWLGKTGKLLGLRERLFARSLRLYPVCSSTEPVKCRVTMAIGKYRFVLERVKPWVPKKPERRNKKLPKLALDSISFMDKIAEEVNVGSYKTFGYPRNCLSTKVQIREVNGTLEAEFSFGILGGGSKDIGWVKLTGDGALKVDRGAMTSAEVMGFSAKVTLLQKDTHIPDLTLDTIVIEPDGENQILLLLGKARDGSPAETVKLPRLSICSARPRENPSSSLVEMNELFNALNSIYTYILSVDRAFIYGEVEEVDPYCVPAAIWAFGETGVNMAQVAETYEHAAWVTELTTPLFWYSAVDDSSLGHTAPWEQLADRLVLPFVRIVAKLVYELQLITAMLNSDYRGHRVAQDLFVERTFLPDLPYKEADRRLSINGVFVYVDNRKRLIRDLPFIANDTSRVMIFSHNHRDIGNILEMRSGDVYFNPTIHLARHIERAMRATFGTDNPSSFIAIHFRSGDRQLDKWWDPKRHGLETLEEFLSCAARVEEELGLSAAHTKWFLSSDTEDVFDTTAVHEHGAKIVRLRIDETNEGEEIVHIDRSSDVYHQFTGVTLSYVNYYILQKAAAIVLSRSFFGETAAEIGRIRHAYFYHGCVRTSLISGWPQRSEFYQFMKRKS</sequence>
<reference evidence="2 3" key="1">
    <citation type="submission" date="2020-04" db="EMBL/GenBank/DDBJ databases">
        <title>Perkinsus olseni comparative genomics.</title>
        <authorList>
            <person name="Bogema D.R."/>
        </authorList>
    </citation>
    <scope>NUCLEOTIDE SEQUENCE [LARGE SCALE GENOMIC DNA]</scope>
    <source>
        <strain evidence="2">00978-12</strain>
    </source>
</reference>